<comment type="cofactor">
    <cofactor evidence="1">
        <name>Mn(2+)</name>
        <dbReference type="ChEBI" id="CHEBI:29035"/>
    </cofactor>
</comment>
<evidence type="ECO:0000259" key="7">
    <source>
        <dbReference type="Pfam" id="PF22600"/>
    </source>
</evidence>
<comment type="cofactor">
    <cofactor evidence="2">
        <name>Mg(2+)</name>
        <dbReference type="ChEBI" id="CHEBI:18420"/>
    </cofactor>
</comment>
<proteinExistence type="predicted"/>
<feature type="domain" description="Poly(A) RNA polymerase mitochondrial-like central palm" evidence="7">
    <location>
        <begin position="1"/>
        <end position="83"/>
    </location>
</feature>
<dbReference type="WBParaSite" id="PDA_v2.g1119.t1">
    <property type="protein sequence ID" value="PDA_v2.g1119.t1"/>
    <property type="gene ID" value="PDA_v2.g1119"/>
</dbReference>
<keyword evidence="4" id="KW-0479">Metal-binding</keyword>
<dbReference type="PANTHER" id="PTHR12271:SF117">
    <property type="entry name" value="PAP-ASSOCIATED DOMAIN-CONTAINING PROTEIN"/>
    <property type="match status" value="1"/>
</dbReference>
<evidence type="ECO:0000256" key="3">
    <source>
        <dbReference type="ARBA" id="ARBA00022679"/>
    </source>
</evidence>
<dbReference type="Gene3D" id="3.30.460.10">
    <property type="entry name" value="Beta Polymerase, domain 2"/>
    <property type="match status" value="1"/>
</dbReference>
<evidence type="ECO:0000313" key="8">
    <source>
        <dbReference type="Proteomes" id="UP000887578"/>
    </source>
</evidence>
<dbReference type="InterPro" id="IPR002058">
    <property type="entry name" value="PAP_assoc"/>
</dbReference>
<dbReference type="Gene3D" id="1.10.1410.10">
    <property type="match status" value="1"/>
</dbReference>
<dbReference type="SUPFAM" id="SSF81631">
    <property type="entry name" value="PAP/OAS1 substrate-binding domain"/>
    <property type="match status" value="1"/>
</dbReference>
<keyword evidence="3" id="KW-0808">Transferase</keyword>
<evidence type="ECO:0000259" key="6">
    <source>
        <dbReference type="Pfam" id="PF03828"/>
    </source>
</evidence>
<organism evidence="8 9">
    <name type="scientific">Panagrolaimus davidi</name>
    <dbReference type="NCBI Taxonomy" id="227884"/>
    <lineage>
        <taxon>Eukaryota</taxon>
        <taxon>Metazoa</taxon>
        <taxon>Ecdysozoa</taxon>
        <taxon>Nematoda</taxon>
        <taxon>Chromadorea</taxon>
        <taxon>Rhabditida</taxon>
        <taxon>Tylenchina</taxon>
        <taxon>Panagrolaimomorpha</taxon>
        <taxon>Panagrolaimoidea</taxon>
        <taxon>Panagrolaimidae</taxon>
        <taxon>Panagrolaimus</taxon>
    </lineage>
</organism>
<evidence type="ECO:0000256" key="2">
    <source>
        <dbReference type="ARBA" id="ARBA00001946"/>
    </source>
</evidence>
<feature type="domain" description="PAP-associated" evidence="6">
    <location>
        <begin position="173"/>
        <end position="225"/>
    </location>
</feature>
<dbReference type="PANTHER" id="PTHR12271">
    <property type="entry name" value="POLY A POLYMERASE CID PAP -RELATED"/>
    <property type="match status" value="1"/>
</dbReference>
<dbReference type="SUPFAM" id="SSF81301">
    <property type="entry name" value="Nucleotidyltransferase"/>
    <property type="match status" value="1"/>
</dbReference>
<name>A0A914P7N8_9BILA</name>
<sequence>MNGCGAYNSDMDICVVIRQDELNQEKQQVLNNLRSLKYRFDKIPIIRHIQLIPAVFFMGLKADININNVAGIYNTHFIHHYSRQDKRFPALYLVIHHFGLNAGINSAKDGTLNSYSLVLLVIHYLQCACQPPILPNLQEACPDIFNAQVPIENLRFFKNEYSFKTDNHADCTALLMGFFAYYAGFKFDKYGISIRRGRVFQKNTLPAETCSKYMIFIEDPFDHNNTARSISREGYERIKTSIRRADEILNRE</sequence>
<dbReference type="AlphaFoldDB" id="A0A914P7N8"/>
<keyword evidence="5" id="KW-0460">Magnesium</keyword>
<dbReference type="InterPro" id="IPR043519">
    <property type="entry name" value="NT_sf"/>
</dbReference>
<dbReference type="Proteomes" id="UP000887578">
    <property type="component" value="Unplaced"/>
</dbReference>
<accession>A0A914P7N8</accession>
<evidence type="ECO:0000256" key="5">
    <source>
        <dbReference type="ARBA" id="ARBA00022842"/>
    </source>
</evidence>
<dbReference type="GO" id="GO:1990817">
    <property type="term" value="F:poly(A) RNA polymerase activity"/>
    <property type="evidence" value="ECO:0007669"/>
    <property type="project" value="TreeGrafter"/>
</dbReference>
<dbReference type="Pfam" id="PF22600">
    <property type="entry name" value="MTPAP-like_central"/>
    <property type="match status" value="1"/>
</dbReference>
<evidence type="ECO:0000256" key="1">
    <source>
        <dbReference type="ARBA" id="ARBA00001936"/>
    </source>
</evidence>
<dbReference type="GO" id="GO:0031123">
    <property type="term" value="P:RNA 3'-end processing"/>
    <property type="evidence" value="ECO:0007669"/>
    <property type="project" value="TreeGrafter"/>
</dbReference>
<protein>
    <submittedName>
        <fullName evidence="9">PAP-associated domain-containing protein</fullName>
    </submittedName>
</protein>
<evidence type="ECO:0000313" key="9">
    <source>
        <dbReference type="WBParaSite" id="PDA_v2.g1119.t1"/>
    </source>
</evidence>
<keyword evidence="8" id="KW-1185">Reference proteome</keyword>
<dbReference type="Pfam" id="PF03828">
    <property type="entry name" value="PAP_assoc"/>
    <property type="match status" value="1"/>
</dbReference>
<dbReference type="InterPro" id="IPR054708">
    <property type="entry name" value="MTPAP-like_central"/>
</dbReference>
<reference evidence="9" key="1">
    <citation type="submission" date="2022-11" db="UniProtKB">
        <authorList>
            <consortium name="WormBaseParasite"/>
        </authorList>
    </citation>
    <scope>IDENTIFICATION</scope>
</reference>
<evidence type="ECO:0000256" key="4">
    <source>
        <dbReference type="ARBA" id="ARBA00022723"/>
    </source>
</evidence>
<dbReference type="GO" id="GO:0046872">
    <property type="term" value="F:metal ion binding"/>
    <property type="evidence" value="ECO:0007669"/>
    <property type="project" value="UniProtKB-KW"/>
</dbReference>